<evidence type="ECO:0000256" key="4">
    <source>
        <dbReference type="RuleBase" id="RU367086"/>
    </source>
</evidence>
<evidence type="ECO:0000313" key="7">
    <source>
        <dbReference type="EMBL" id="CAG8589900.1"/>
    </source>
</evidence>
<dbReference type="PANTHER" id="PTHR12728">
    <property type="entry name" value="BRIX DOMAIN CONTAINING PROTEIN"/>
    <property type="match status" value="1"/>
</dbReference>
<feature type="region of interest" description="Disordered" evidence="5">
    <location>
        <begin position="482"/>
        <end position="508"/>
    </location>
</feature>
<gene>
    <name evidence="7" type="ORF">POCULU_LOCUS6919</name>
</gene>
<feature type="non-terminal residue" evidence="7">
    <location>
        <position position="508"/>
    </location>
</feature>
<dbReference type="InterPro" id="IPR007109">
    <property type="entry name" value="Brix"/>
</dbReference>
<feature type="region of interest" description="Disordered" evidence="5">
    <location>
        <begin position="152"/>
        <end position="175"/>
    </location>
</feature>
<dbReference type="PANTHER" id="PTHR12728:SF0">
    <property type="entry name" value="RIBOSOME PRODUCTION FACTOR 2 HOMOLOG"/>
    <property type="match status" value="1"/>
</dbReference>
<dbReference type="GO" id="GO:0019843">
    <property type="term" value="F:rRNA binding"/>
    <property type="evidence" value="ECO:0007669"/>
    <property type="project" value="UniProtKB-UniRule"/>
</dbReference>
<feature type="domain" description="Brix" evidence="6">
    <location>
        <begin position="226"/>
        <end position="430"/>
    </location>
</feature>
<dbReference type="Proteomes" id="UP000789572">
    <property type="component" value="Unassembled WGS sequence"/>
</dbReference>
<name>A0A9N9C873_9GLOM</name>
<dbReference type="OrthoDB" id="407658at2759"/>
<reference evidence="7" key="1">
    <citation type="submission" date="2021-06" db="EMBL/GenBank/DDBJ databases">
        <authorList>
            <person name="Kallberg Y."/>
            <person name="Tangrot J."/>
            <person name="Rosling A."/>
        </authorList>
    </citation>
    <scope>NUCLEOTIDE SEQUENCE</scope>
    <source>
        <strain evidence="7">IA702</strain>
    </source>
</reference>
<dbReference type="PROSITE" id="PS50833">
    <property type="entry name" value="BRIX"/>
    <property type="match status" value="1"/>
</dbReference>
<dbReference type="SMART" id="SM00879">
    <property type="entry name" value="Brix"/>
    <property type="match status" value="1"/>
</dbReference>
<evidence type="ECO:0000256" key="1">
    <source>
        <dbReference type="ARBA" id="ARBA00004604"/>
    </source>
</evidence>
<protein>
    <recommendedName>
        <fullName evidence="4">Ribosome production factor 2 homolog</fullName>
    </recommendedName>
    <alternativeName>
        <fullName evidence="4">Ribosome biogenesis protein RPF2 homolog</fullName>
    </alternativeName>
</protein>
<sequence length="508" mass="55994">YIVKTSTQALTTTANFGSTISGASIPKYGVCTKGITAMVLSPADLQTLFAPNVTSYNVTLPEMSCRDYCVQVCDHTNPKPPPPAGTWCLLVSNDDKVNGIYVSINMNFADPTTTTSTTPIATSSSTSSTTTPSAMTTVVTITSSAVRKIEWNAPTAPPPAPPSSTTQPTTSGSPLTTVVVTKSSADINKEWNSGPLFFFAILLKPKTARSARALKKREPKVQENTKTAIFIRGSQTSQIVNAALADLCALKKPNAMMFSKKNDIHPFDDETPLQFFCQKNDASLFVIGMHSKKRPHNLVFVRMFDGQVLDMVEIGIEKSVSLKDIKTSKCQVGVRPLFLFNGEIFDNSINHKMLKNMLLDFFRGQSTDSISPTGLEHVISVSADSSGKVYFRVYIVKLNKSGQRTPRVELEDMGPSFDFVIRRTKFAKEEVYKKATRIPKQLKPKKVKNVDVNDMGDKIAKIHLGKQNFDSIQTRKVKALKKRDIDTATEGESKEEKEKMRKKVRIVG</sequence>
<dbReference type="AlphaFoldDB" id="A0A9N9C873"/>
<comment type="caution">
    <text evidence="7">The sequence shown here is derived from an EMBL/GenBank/DDBJ whole genome shotgun (WGS) entry which is preliminary data.</text>
</comment>
<evidence type="ECO:0000256" key="5">
    <source>
        <dbReference type="SAM" id="MobiDB-lite"/>
    </source>
</evidence>
<keyword evidence="3 4" id="KW-0539">Nucleus</keyword>
<evidence type="ECO:0000313" key="8">
    <source>
        <dbReference type="Proteomes" id="UP000789572"/>
    </source>
</evidence>
<evidence type="ECO:0000256" key="2">
    <source>
        <dbReference type="ARBA" id="ARBA00010782"/>
    </source>
</evidence>
<accession>A0A9N9C873</accession>
<dbReference type="GO" id="GO:0000463">
    <property type="term" value="P:maturation of LSU-rRNA from tricistronic rRNA transcript (SSU-rRNA, 5.8S rRNA, LSU-rRNA)"/>
    <property type="evidence" value="ECO:0007669"/>
    <property type="project" value="TreeGrafter"/>
</dbReference>
<feature type="region of interest" description="Disordered" evidence="5">
    <location>
        <begin position="114"/>
        <end position="134"/>
    </location>
</feature>
<feature type="compositionally biased region" description="Low complexity" evidence="5">
    <location>
        <begin position="163"/>
        <end position="175"/>
    </location>
</feature>
<dbReference type="InterPro" id="IPR039770">
    <property type="entry name" value="Rpf2"/>
</dbReference>
<keyword evidence="8" id="KW-1185">Reference proteome</keyword>
<dbReference type="GO" id="GO:0005730">
    <property type="term" value="C:nucleolus"/>
    <property type="evidence" value="ECO:0007669"/>
    <property type="project" value="UniProtKB-SubCell"/>
</dbReference>
<dbReference type="Pfam" id="PF04427">
    <property type="entry name" value="Brix"/>
    <property type="match status" value="1"/>
</dbReference>
<evidence type="ECO:0000256" key="3">
    <source>
        <dbReference type="ARBA" id="ARBA00023242"/>
    </source>
</evidence>
<feature type="compositionally biased region" description="Basic and acidic residues" evidence="5">
    <location>
        <begin position="482"/>
        <end position="499"/>
    </location>
</feature>
<comment type="similarity">
    <text evidence="2 4">Belongs to the RPF2 family.</text>
</comment>
<dbReference type="GO" id="GO:0000027">
    <property type="term" value="P:ribosomal large subunit assembly"/>
    <property type="evidence" value="ECO:0007669"/>
    <property type="project" value="InterPro"/>
</dbReference>
<evidence type="ECO:0000259" key="6">
    <source>
        <dbReference type="PROSITE" id="PS50833"/>
    </source>
</evidence>
<dbReference type="EMBL" id="CAJVPJ010001405">
    <property type="protein sequence ID" value="CAG8589900.1"/>
    <property type="molecule type" value="Genomic_DNA"/>
</dbReference>
<proteinExistence type="inferred from homology"/>
<organism evidence="7 8">
    <name type="scientific">Paraglomus occultum</name>
    <dbReference type="NCBI Taxonomy" id="144539"/>
    <lineage>
        <taxon>Eukaryota</taxon>
        <taxon>Fungi</taxon>
        <taxon>Fungi incertae sedis</taxon>
        <taxon>Mucoromycota</taxon>
        <taxon>Glomeromycotina</taxon>
        <taxon>Glomeromycetes</taxon>
        <taxon>Paraglomerales</taxon>
        <taxon>Paraglomeraceae</taxon>
        <taxon>Paraglomus</taxon>
    </lineage>
</organism>
<comment type="subcellular location">
    <subcellularLocation>
        <location evidence="1 4">Nucleus</location>
        <location evidence="1 4">Nucleolus</location>
    </subcellularLocation>
</comment>